<evidence type="ECO:0000313" key="4">
    <source>
        <dbReference type="EMBL" id="ADY49492.1"/>
    </source>
</evidence>
<name>F1LH88_ASCSU</name>
<dbReference type="Pfam" id="PF13561">
    <property type="entry name" value="adh_short_C2"/>
    <property type="match status" value="1"/>
</dbReference>
<accession>F1LH88</accession>
<dbReference type="PANTHER" id="PTHR42760">
    <property type="entry name" value="SHORT-CHAIN DEHYDROGENASES/REDUCTASES FAMILY MEMBER"/>
    <property type="match status" value="1"/>
</dbReference>
<dbReference type="EMBL" id="JI219719">
    <property type="protein sequence ID" value="ADY49492.1"/>
    <property type="molecule type" value="mRNA"/>
</dbReference>
<dbReference type="InterPro" id="IPR036291">
    <property type="entry name" value="NAD(P)-bd_dom_sf"/>
</dbReference>
<keyword evidence="3" id="KW-0560">Oxidoreductase</keyword>
<proteinExistence type="evidence at transcript level"/>
<evidence type="ECO:0000256" key="1">
    <source>
        <dbReference type="ARBA" id="ARBA00005194"/>
    </source>
</evidence>
<dbReference type="PRINTS" id="PR00081">
    <property type="entry name" value="GDHRDH"/>
</dbReference>
<organism evidence="4">
    <name type="scientific">Ascaris suum</name>
    <name type="common">Pig roundworm</name>
    <name type="synonym">Ascaris lumbricoides</name>
    <dbReference type="NCBI Taxonomy" id="6253"/>
    <lineage>
        <taxon>Eukaryota</taxon>
        <taxon>Metazoa</taxon>
        <taxon>Ecdysozoa</taxon>
        <taxon>Nematoda</taxon>
        <taxon>Chromadorea</taxon>
        <taxon>Rhabditida</taxon>
        <taxon>Spirurina</taxon>
        <taxon>Ascaridomorpha</taxon>
        <taxon>Ascaridoidea</taxon>
        <taxon>Ascarididae</taxon>
        <taxon>Ascaris</taxon>
    </lineage>
</organism>
<dbReference type="InterPro" id="IPR002347">
    <property type="entry name" value="SDR_fam"/>
</dbReference>
<dbReference type="GO" id="GO:0016616">
    <property type="term" value="F:oxidoreductase activity, acting on the CH-OH group of donors, NAD or NADP as acceptor"/>
    <property type="evidence" value="ECO:0007669"/>
    <property type="project" value="TreeGrafter"/>
</dbReference>
<comment type="pathway">
    <text evidence="1">Lipid metabolism; fatty acid biosynthesis.</text>
</comment>
<dbReference type="SUPFAM" id="SSF51735">
    <property type="entry name" value="NAD(P)-binding Rossmann-fold domains"/>
    <property type="match status" value="1"/>
</dbReference>
<dbReference type="InterPro" id="IPR020904">
    <property type="entry name" value="Sc_DH/Rdtase_CS"/>
</dbReference>
<protein>
    <submittedName>
        <fullName evidence="4">Estradiol 17-beta-dehydrogenase 8</fullName>
    </submittedName>
</protein>
<dbReference type="AlphaFoldDB" id="F1LH88"/>
<sequence>MIDNGGGSIINTSSLVARYGSINQPGYVASKFGVNGLTIEASRELGKYNIRVNAVSPGVVATDMVKENVTKEMLAYLNNLTPLQRMGNPEELAGAYVYLASDESSYTTGTNIDVNGGIIK</sequence>
<dbReference type="Gene3D" id="3.40.50.720">
    <property type="entry name" value="NAD(P)-binding Rossmann-like Domain"/>
    <property type="match status" value="1"/>
</dbReference>
<evidence type="ECO:0000256" key="3">
    <source>
        <dbReference type="ARBA" id="ARBA00023002"/>
    </source>
</evidence>
<dbReference type="CDD" id="cd05233">
    <property type="entry name" value="SDR_c"/>
    <property type="match status" value="1"/>
</dbReference>
<evidence type="ECO:0000256" key="2">
    <source>
        <dbReference type="ARBA" id="ARBA00006484"/>
    </source>
</evidence>
<dbReference type="PROSITE" id="PS00061">
    <property type="entry name" value="ADH_SHORT"/>
    <property type="match status" value="1"/>
</dbReference>
<reference evidence="4" key="1">
    <citation type="journal article" date="2011" name="Genome Res.">
        <title>Deep small RNA sequencing from the nematode Ascaris reveals conservation, functional diversification, and novel developmental profiles.</title>
        <authorList>
            <person name="Wang J."/>
            <person name="Czech B."/>
            <person name="Crunk A."/>
            <person name="Wallace A."/>
            <person name="Mitreva M."/>
            <person name="Hannon G.J."/>
            <person name="Davis R.E."/>
        </authorList>
    </citation>
    <scope>NUCLEOTIDE SEQUENCE</scope>
</reference>
<comment type="similarity">
    <text evidence="2">Belongs to the short-chain dehydrogenases/reductases (SDR) family.</text>
</comment>